<name>A0A2M7T6X4_9ACTN</name>
<dbReference type="InterPro" id="IPR009014">
    <property type="entry name" value="Transketo_C/PFOR_II"/>
</dbReference>
<dbReference type="FunFam" id="3.40.50.970:FF:000012">
    <property type="entry name" value="Pyruvate:ferredoxin (Flavodoxin) oxidoreductase"/>
    <property type="match status" value="1"/>
</dbReference>
<evidence type="ECO:0000313" key="5">
    <source>
        <dbReference type="EMBL" id="PIZ37208.1"/>
    </source>
</evidence>
<dbReference type="InterPro" id="IPR029061">
    <property type="entry name" value="THDP-binding"/>
</dbReference>
<keyword evidence="2" id="KW-0560">Oxidoreductase</keyword>
<dbReference type="SUPFAM" id="SSF52518">
    <property type="entry name" value="Thiamin diphosphate-binding fold (THDP-binding)"/>
    <property type="match status" value="1"/>
</dbReference>
<evidence type="ECO:0000256" key="2">
    <source>
        <dbReference type="ARBA" id="ARBA00023002"/>
    </source>
</evidence>
<dbReference type="Gene3D" id="3.40.50.970">
    <property type="match status" value="1"/>
</dbReference>
<evidence type="ECO:0000259" key="4">
    <source>
        <dbReference type="Pfam" id="PF17147"/>
    </source>
</evidence>
<evidence type="ECO:0000256" key="1">
    <source>
        <dbReference type="ARBA" id="ARBA00009032"/>
    </source>
</evidence>
<comment type="caution">
    <text evidence="5">The sequence shown here is derived from an EMBL/GenBank/DDBJ whole genome shotgun (WGS) entry which is preliminary data.</text>
</comment>
<feature type="domain" description="Pyruvate flavodoxin/ferredoxin oxidoreductase pyrimidine binding" evidence="3">
    <location>
        <begin position="26"/>
        <end position="250"/>
    </location>
</feature>
<keyword evidence="5" id="KW-0670">Pyruvate</keyword>
<dbReference type="GO" id="GO:0006979">
    <property type="term" value="P:response to oxidative stress"/>
    <property type="evidence" value="ECO:0007669"/>
    <property type="project" value="TreeGrafter"/>
</dbReference>
<evidence type="ECO:0000313" key="6">
    <source>
        <dbReference type="Proteomes" id="UP000230956"/>
    </source>
</evidence>
<dbReference type="FunFam" id="3.40.50.920:FF:000010">
    <property type="entry name" value="Pyruvate ferredoxin oxidoreductase, alpha subunit"/>
    <property type="match status" value="1"/>
</dbReference>
<dbReference type="RefSeq" id="WP_286677753.1">
    <property type="nucleotide sequence ID" value="NZ_MNXI01000031.1"/>
</dbReference>
<dbReference type="GO" id="GO:0000287">
    <property type="term" value="F:magnesium ion binding"/>
    <property type="evidence" value="ECO:0007669"/>
    <property type="project" value="UniProtKB-ARBA"/>
</dbReference>
<dbReference type="Proteomes" id="UP000230956">
    <property type="component" value="Unassembled WGS sequence"/>
</dbReference>
<organism evidence="5 6">
    <name type="scientific">Candidatus Aquicultor secundus</name>
    <dbReference type="NCBI Taxonomy" id="1973895"/>
    <lineage>
        <taxon>Bacteria</taxon>
        <taxon>Bacillati</taxon>
        <taxon>Actinomycetota</taxon>
        <taxon>Candidatus Aquicultoria</taxon>
        <taxon>Candidatus Aquicultorales</taxon>
        <taxon>Candidatus Aquicultoraceae</taxon>
        <taxon>Candidatus Aquicultor</taxon>
    </lineage>
</organism>
<dbReference type="AlphaFoldDB" id="A0A2M7T6X4"/>
<dbReference type="PANTHER" id="PTHR32154:SF0">
    <property type="entry name" value="PYRUVATE-FLAVODOXIN OXIDOREDUCTASE-RELATED"/>
    <property type="match status" value="1"/>
</dbReference>
<dbReference type="GO" id="GO:0019752">
    <property type="term" value="P:carboxylic acid metabolic process"/>
    <property type="evidence" value="ECO:0007669"/>
    <property type="project" value="UniProtKB-ARBA"/>
</dbReference>
<reference evidence="6" key="1">
    <citation type="submission" date="2017-09" db="EMBL/GenBank/DDBJ databases">
        <title>Depth-based differentiation of microbial function through sediment-hosted aquifers and enrichment of novel symbionts in the deep terrestrial subsurface.</title>
        <authorList>
            <person name="Probst A.J."/>
            <person name="Ladd B."/>
            <person name="Jarett J.K."/>
            <person name="Geller-Mcgrath D.E."/>
            <person name="Sieber C.M.K."/>
            <person name="Emerson J.B."/>
            <person name="Anantharaman K."/>
            <person name="Thomas B.C."/>
            <person name="Malmstrom R."/>
            <person name="Stieglmeier M."/>
            <person name="Klingl A."/>
            <person name="Woyke T."/>
            <person name="Ryan C.M."/>
            <person name="Banfield J.F."/>
        </authorList>
    </citation>
    <scope>NUCLEOTIDE SEQUENCE [LARGE SCALE GENOMIC DNA]</scope>
</reference>
<dbReference type="InterPro" id="IPR033412">
    <property type="entry name" value="PFOR_II"/>
</dbReference>
<dbReference type="EMBL" id="PFNG01000177">
    <property type="protein sequence ID" value="PIZ37208.1"/>
    <property type="molecule type" value="Genomic_DNA"/>
</dbReference>
<dbReference type="Gene3D" id="3.40.50.920">
    <property type="match status" value="1"/>
</dbReference>
<proteinExistence type="inferred from homology"/>
<dbReference type="Pfam" id="PF01855">
    <property type="entry name" value="POR_N"/>
    <property type="match status" value="1"/>
</dbReference>
<dbReference type="GO" id="GO:0016903">
    <property type="term" value="F:oxidoreductase activity, acting on the aldehyde or oxo group of donors"/>
    <property type="evidence" value="ECO:0007669"/>
    <property type="project" value="UniProtKB-ARBA"/>
</dbReference>
<evidence type="ECO:0000259" key="3">
    <source>
        <dbReference type="Pfam" id="PF01855"/>
    </source>
</evidence>
<accession>A0A2M7T6X4</accession>
<dbReference type="PANTHER" id="PTHR32154">
    <property type="entry name" value="PYRUVATE-FLAVODOXIN OXIDOREDUCTASE-RELATED"/>
    <property type="match status" value="1"/>
</dbReference>
<feature type="domain" description="Pyruvate:ferredoxin oxidoreductase core" evidence="4">
    <location>
        <begin position="272"/>
        <end position="376"/>
    </location>
</feature>
<dbReference type="InterPro" id="IPR002880">
    <property type="entry name" value="Pyrv_Fd/Flavodoxin_OxRdtase_N"/>
</dbReference>
<dbReference type="InterPro" id="IPR050722">
    <property type="entry name" value="Pyruvate:ferred/Flavod_OxRd"/>
</dbReference>
<sequence length="404" mass="44028">MATTANKATTKQTTVAMTGNAGCALAMKQINPDVVGAYPITPQTTIVEEFANYVANGVVDTEYINVESEHSAMSACIGASAAGARVMTTTSSQGLALMWEELSIASAMRLPIVMHNVNRSLSGPINIHCDHSDSMGARDMGWVQMFGETAQEAYDNTIIAMRVAEHEKVMLPVMIMHDGFITSHAIDRFDVLDDEVVKKFVGEYVPKRALLDTDNPMTFGPFAMPPYYYEQRKAMRVALENAKDVVLKVSKEYGKLSGRTYGLFEEYRLDDAHIAVIVLGSTAGTAKYVVDKLRDKGMKVGLLKPRLFRPFPSAEMADALSHLKAVAVMDRSDSIGAPGGPVYMEVKAALYNTTKRPHVQGYVYGLGGRDTGPDQIETVFGDLQKVARGEEAPREAVTLLGVKE</sequence>
<gene>
    <name evidence="5" type="primary">porA</name>
    <name evidence="5" type="ORF">COY37_07470</name>
</gene>
<comment type="similarity">
    <text evidence="1">Belongs to the pyruvate:ferredoxin/flavodoxin oxidoreductase family.</text>
</comment>
<dbReference type="CDD" id="cd07034">
    <property type="entry name" value="TPP_PYR_PFOR_IOR-alpha_like"/>
    <property type="match status" value="1"/>
</dbReference>
<dbReference type="Pfam" id="PF17147">
    <property type="entry name" value="PFOR_II"/>
    <property type="match status" value="1"/>
</dbReference>
<dbReference type="SUPFAM" id="SSF52922">
    <property type="entry name" value="TK C-terminal domain-like"/>
    <property type="match status" value="1"/>
</dbReference>
<protein>
    <submittedName>
        <fullName evidence="5">Pyruvate ferredoxin oxidoreductase</fullName>
    </submittedName>
</protein>